<protein>
    <submittedName>
        <fullName evidence="3">PSTK</fullName>
        <ecNumber evidence="3">2.7.1.164</ecNumber>
    </submittedName>
</protein>
<keyword evidence="2" id="KW-0067">ATP-binding</keyword>
<keyword evidence="1" id="KW-0547">Nucleotide-binding</keyword>
<evidence type="ECO:0000313" key="3">
    <source>
        <dbReference type="EMBL" id="CAE1283067.1"/>
    </source>
</evidence>
<evidence type="ECO:0000256" key="1">
    <source>
        <dbReference type="ARBA" id="ARBA00022741"/>
    </source>
</evidence>
<dbReference type="GO" id="GO:0043915">
    <property type="term" value="F:L-seryl-tRNA(Sec) kinase activity"/>
    <property type="evidence" value="ECO:0007669"/>
    <property type="project" value="UniProtKB-EC"/>
</dbReference>
<dbReference type="AlphaFoldDB" id="A0A812CY58"/>
<dbReference type="InterPro" id="IPR013641">
    <property type="entry name" value="KTI12/PSTK"/>
</dbReference>
<reference evidence="3" key="1">
    <citation type="submission" date="2021-01" db="EMBL/GenBank/DDBJ databases">
        <authorList>
            <person name="Li R."/>
            <person name="Bekaert M."/>
        </authorList>
    </citation>
    <scope>NUCLEOTIDE SEQUENCE</scope>
    <source>
        <strain evidence="3">Farmed</strain>
    </source>
</reference>
<dbReference type="Gene3D" id="3.40.50.300">
    <property type="entry name" value="P-loop containing nucleotide triphosphate hydrolases"/>
    <property type="match status" value="1"/>
</dbReference>
<dbReference type="InterPro" id="IPR052648">
    <property type="entry name" value="Ser-tRNA(Sec)_kinase"/>
</dbReference>
<dbReference type="PANTHER" id="PTHR20873:SF0">
    <property type="entry name" value="L-SERYL-TRNA(SEC) KINASE"/>
    <property type="match status" value="1"/>
</dbReference>
<name>A0A812CY58_ACAPH</name>
<gene>
    <name evidence="3" type="ORF">SPHA_43841</name>
</gene>
<accession>A0A812CY58</accession>
<dbReference type="EMBL" id="CAHIKZ030002223">
    <property type="protein sequence ID" value="CAE1283067.1"/>
    <property type="molecule type" value="Genomic_DNA"/>
</dbReference>
<keyword evidence="4" id="KW-1185">Reference proteome</keyword>
<keyword evidence="3" id="KW-0808">Transferase</keyword>
<sequence length="290" mass="33354">MPDNLKEFLTDNRKLSAEGDSTWKKYREDILDCIDYILSTLPEVTEGRPEKVSNELWLNFQKVLKSFHNDKKNQLEDFNSLIVIDDNMYYRGMRYDIYQMARKHGCGFCQIYLKINVKDAIARNQNRLSPIPDQVIETMASKLQPPCLDAKTWEMHSLSIESDALQDLNAIFALVQTAQEHPAPPFQDYTDLREMQAKNRRQCSASCIHQVDQILRRLVSEKMASINANIGAVEKKKAACNVREIRMKILSDLKSGELVIPADVENVQDACRNSSSHLYVWLDGIFKSYG</sequence>
<dbReference type="InterPro" id="IPR027417">
    <property type="entry name" value="P-loop_NTPase"/>
</dbReference>
<proteinExistence type="predicted"/>
<evidence type="ECO:0000256" key="2">
    <source>
        <dbReference type="ARBA" id="ARBA00022840"/>
    </source>
</evidence>
<dbReference type="OrthoDB" id="9972657at2759"/>
<dbReference type="Pfam" id="PF08433">
    <property type="entry name" value="KTI12"/>
    <property type="match status" value="1"/>
</dbReference>
<evidence type="ECO:0000313" key="4">
    <source>
        <dbReference type="Proteomes" id="UP000597762"/>
    </source>
</evidence>
<dbReference type="PANTHER" id="PTHR20873">
    <property type="entry name" value="L-SERYL-TRNA(SEC) KINASE"/>
    <property type="match status" value="1"/>
</dbReference>
<dbReference type="EC" id="2.7.1.164" evidence="3"/>
<dbReference type="GO" id="GO:0005524">
    <property type="term" value="F:ATP binding"/>
    <property type="evidence" value="ECO:0007669"/>
    <property type="project" value="UniProtKB-KW"/>
</dbReference>
<dbReference type="Proteomes" id="UP000597762">
    <property type="component" value="Unassembled WGS sequence"/>
</dbReference>
<comment type="caution">
    <text evidence="3">The sequence shown here is derived from an EMBL/GenBank/DDBJ whole genome shotgun (WGS) entry which is preliminary data.</text>
</comment>
<dbReference type="GO" id="GO:0000049">
    <property type="term" value="F:tRNA binding"/>
    <property type="evidence" value="ECO:0007669"/>
    <property type="project" value="TreeGrafter"/>
</dbReference>
<organism evidence="3 4">
    <name type="scientific">Acanthosepion pharaonis</name>
    <name type="common">Pharaoh cuttlefish</name>
    <name type="synonym">Sepia pharaonis</name>
    <dbReference type="NCBI Taxonomy" id="158019"/>
    <lineage>
        <taxon>Eukaryota</taxon>
        <taxon>Metazoa</taxon>
        <taxon>Spiralia</taxon>
        <taxon>Lophotrochozoa</taxon>
        <taxon>Mollusca</taxon>
        <taxon>Cephalopoda</taxon>
        <taxon>Coleoidea</taxon>
        <taxon>Decapodiformes</taxon>
        <taxon>Sepiida</taxon>
        <taxon>Sepiina</taxon>
        <taxon>Sepiidae</taxon>
        <taxon>Acanthosepion</taxon>
    </lineage>
</organism>